<dbReference type="GO" id="GO:1990904">
    <property type="term" value="C:ribonucleoprotein complex"/>
    <property type="evidence" value="ECO:0007669"/>
    <property type="project" value="UniProtKB-KW"/>
</dbReference>
<sequence length="211" mass="23107">MAGKKVGVAALPPKIFSATWRPDLVHQVTTALAANKRQNRAHTKDRAEVAGGGRKPWRQKGTGQARHGSTRSPLWRHGGVTFGPRTERDYHEKVNQKMKQKALASILARKAQDGELVLVDKLIFATPKTREAIAALAALSKAAKVKLLAPRGNRALVALSRYDGIAVKSFRNLGGVATEEARNINPLMLLSYKYLVVENPDESFKVLASRI</sequence>
<evidence type="ECO:0000256" key="6">
    <source>
        <dbReference type="SAM" id="MobiDB-lite"/>
    </source>
</evidence>
<reference evidence="7 8" key="1">
    <citation type="journal article" date="2016" name="Nat. Commun.">
        <title>Thousands of microbial genomes shed light on interconnected biogeochemical processes in an aquifer system.</title>
        <authorList>
            <person name="Anantharaman K."/>
            <person name="Brown C.T."/>
            <person name="Hug L.A."/>
            <person name="Sharon I."/>
            <person name="Castelle C.J."/>
            <person name="Probst A.J."/>
            <person name="Thomas B.C."/>
            <person name="Singh A."/>
            <person name="Wilkins M.J."/>
            <person name="Karaoz U."/>
            <person name="Brodie E.L."/>
            <person name="Williams K.H."/>
            <person name="Hubbard S.S."/>
            <person name="Banfield J.F."/>
        </authorList>
    </citation>
    <scope>NUCLEOTIDE SEQUENCE [LARGE SCALE GENOMIC DNA]</scope>
</reference>
<dbReference type="GO" id="GO:0019843">
    <property type="term" value="F:rRNA binding"/>
    <property type="evidence" value="ECO:0007669"/>
    <property type="project" value="UniProtKB-UniRule"/>
</dbReference>
<dbReference type="STRING" id="1798499.A3C95_01110"/>
<keyword evidence="3 5" id="KW-0687">Ribonucleoprotein</keyword>
<dbReference type="NCBIfam" id="TIGR03953">
    <property type="entry name" value="rplD_bact"/>
    <property type="match status" value="1"/>
</dbReference>
<dbReference type="SUPFAM" id="SSF52166">
    <property type="entry name" value="Ribosomal protein L4"/>
    <property type="match status" value="1"/>
</dbReference>
<comment type="caution">
    <text evidence="7">The sequence shown here is derived from an EMBL/GenBank/DDBJ whole genome shotgun (WGS) entry which is preliminary data.</text>
</comment>
<dbReference type="AlphaFoldDB" id="A0A1F6E203"/>
<dbReference type="GO" id="GO:0005840">
    <property type="term" value="C:ribosome"/>
    <property type="evidence" value="ECO:0007669"/>
    <property type="project" value="UniProtKB-KW"/>
</dbReference>
<evidence type="ECO:0000256" key="3">
    <source>
        <dbReference type="ARBA" id="ARBA00023274"/>
    </source>
</evidence>
<evidence type="ECO:0000313" key="8">
    <source>
        <dbReference type="Proteomes" id="UP000177107"/>
    </source>
</evidence>
<dbReference type="Proteomes" id="UP000177107">
    <property type="component" value="Unassembled WGS sequence"/>
</dbReference>
<evidence type="ECO:0000256" key="1">
    <source>
        <dbReference type="ARBA" id="ARBA00010528"/>
    </source>
</evidence>
<proteinExistence type="inferred from homology"/>
<dbReference type="HAMAP" id="MF_01328_B">
    <property type="entry name" value="Ribosomal_uL4_B"/>
    <property type="match status" value="1"/>
</dbReference>
<dbReference type="PANTHER" id="PTHR10746:SF6">
    <property type="entry name" value="LARGE RIBOSOMAL SUBUNIT PROTEIN UL4M"/>
    <property type="match status" value="1"/>
</dbReference>
<dbReference type="EMBL" id="MFLM01000029">
    <property type="protein sequence ID" value="OGG67708.1"/>
    <property type="molecule type" value="Genomic_DNA"/>
</dbReference>
<dbReference type="InterPro" id="IPR023574">
    <property type="entry name" value="Ribosomal_uL4_dom_sf"/>
</dbReference>
<keyword evidence="5" id="KW-0694">RNA-binding</keyword>
<name>A0A1F6E203_9BACT</name>
<accession>A0A1F6E203</accession>
<protein>
    <recommendedName>
        <fullName evidence="4 5">Large ribosomal subunit protein uL4</fullName>
    </recommendedName>
</protein>
<evidence type="ECO:0000313" key="7">
    <source>
        <dbReference type="EMBL" id="OGG67708.1"/>
    </source>
</evidence>
<evidence type="ECO:0000256" key="2">
    <source>
        <dbReference type="ARBA" id="ARBA00022980"/>
    </source>
</evidence>
<dbReference type="Pfam" id="PF00573">
    <property type="entry name" value="Ribosomal_L4"/>
    <property type="match status" value="1"/>
</dbReference>
<evidence type="ECO:0000256" key="5">
    <source>
        <dbReference type="HAMAP-Rule" id="MF_01328"/>
    </source>
</evidence>
<comment type="function">
    <text evidence="5">Forms part of the polypeptide exit tunnel.</text>
</comment>
<dbReference type="InterPro" id="IPR002136">
    <property type="entry name" value="Ribosomal_uL4"/>
</dbReference>
<comment type="function">
    <text evidence="5">One of the primary rRNA binding proteins, this protein initially binds near the 5'-end of the 23S rRNA. It is important during the early stages of 50S assembly. It makes multiple contacts with different domains of the 23S rRNA in the assembled 50S subunit and ribosome.</text>
</comment>
<comment type="subunit">
    <text evidence="5">Part of the 50S ribosomal subunit.</text>
</comment>
<evidence type="ECO:0000256" key="4">
    <source>
        <dbReference type="ARBA" id="ARBA00035244"/>
    </source>
</evidence>
<feature type="region of interest" description="Disordered" evidence="6">
    <location>
        <begin position="36"/>
        <end position="82"/>
    </location>
</feature>
<dbReference type="GO" id="GO:0006412">
    <property type="term" value="P:translation"/>
    <property type="evidence" value="ECO:0007669"/>
    <property type="project" value="UniProtKB-UniRule"/>
</dbReference>
<dbReference type="InterPro" id="IPR013005">
    <property type="entry name" value="Ribosomal_uL4-like"/>
</dbReference>
<dbReference type="Gene3D" id="3.40.1370.10">
    <property type="match status" value="1"/>
</dbReference>
<keyword evidence="5" id="KW-0699">rRNA-binding</keyword>
<dbReference type="PANTHER" id="PTHR10746">
    <property type="entry name" value="50S RIBOSOMAL PROTEIN L4"/>
    <property type="match status" value="1"/>
</dbReference>
<gene>
    <name evidence="5" type="primary">rplD</name>
    <name evidence="7" type="ORF">A3C95_01110</name>
</gene>
<dbReference type="GO" id="GO:0003735">
    <property type="term" value="F:structural constituent of ribosome"/>
    <property type="evidence" value="ECO:0007669"/>
    <property type="project" value="InterPro"/>
</dbReference>
<organism evidence="7 8">
    <name type="scientific">Candidatus Kaiserbacteria bacterium RIFCSPHIGHO2_02_FULL_56_30</name>
    <dbReference type="NCBI Taxonomy" id="1798499"/>
    <lineage>
        <taxon>Bacteria</taxon>
        <taxon>Candidatus Kaiseribacteriota</taxon>
    </lineage>
</organism>
<comment type="similarity">
    <text evidence="1 5">Belongs to the universal ribosomal protein uL4 family.</text>
</comment>
<keyword evidence="2 5" id="KW-0689">Ribosomal protein</keyword>